<feature type="transmembrane region" description="Helical" evidence="8">
    <location>
        <begin position="137"/>
        <end position="155"/>
    </location>
</feature>
<protein>
    <submittedName>
        <fullName evidence="9">GntP family permease</fullName>
    </submittedName>
</protein>
<evidence type="ECO:0000256" key="4">
    <source>
        <dbReference type="ARBA" id="ARBA00022692"/>
    </source>
</evidence>
<evidence type="ECO:0000256" key="8">
    <source>
        <dbReference type="SAM" id="Phobius"/>
    </source>
</evidence>
<feature type="transmembrane region" description="Helical" evidence="8">
    <location>
        <begin position="380"/>
        <end position="403"/>
    </location>
</feature>
<feature type="transmembrane region" description="Helical" evidence="8">
    <location>
        <begin position="97"/>
        <end position="130"/>
    </location>
</feature>
<feature type="transmembrane region" description="Helical" evidence="8">
    <location>
        <begin position="225"/>
        <end position="246"/>
    </location>
</feature>
<keyword evidence="6 8" id="KW-0472">Membrane</keyword>
<dbReference type="InterPro" id="IPR003474">
    <property type="entry name" value="Glcn_transporter"/>
</dbReference>
<feature type="transmembrane region" description="Helical" evidence="8">
    <location>
        <begin position="175"/>
        <end position="194"/>
    </location>
</feature>
<feature type="transmembrane region" description="Helical" evidence="8">
    <location>
        <begin position="415"/>
        <end position="436"/>
    </location>
</feature>
<proteinExistence type="inferred from homology"/>
<keyword evidence="4 8" id="KW-0812">Transmembrane</keyword>
<keyword evidence="3" id="KW-1003">Cell membrane</keyword>
<sequence length="440" mass="45868">MSSVLILITGITLLLLLIAGLKLNAFTALVIIALFIGFANGMDASVVVAAISKGVGDILGPVIAVLGFGVMLGSILTETGATAQISERLLKVFGPQRAKLAVCVTSFCVGLALFYNAGFIVLIPLVFAIAYKTKAPLVYLAIAMAAPLSVTHGFLPPHPGPVVIASIFKANIGLTLLYGLCIVIPILILAAIIFPEKIKKVIANPPKGIFNEEAIEIRNLPNFSLSLFVALIPVILLIASTFLLQVVQPEKGALRSLLVFIGDPGMSLLIAVILAVFCLGLLRGIKVSTLMDKSTTAIGAIAPIILITAAGGALKQVLIESGTGDAIAAFFRESSMPPLVLGWLVATMLRIAIGSATVAGLTAAGIVQPLVTSMNVSPELMVLSIGAGSLMCSHVNDTGFWMFKEYLGLSLKDTFKTWTVMESIVGVAGLVAVLLLDVVV</sequence>
<feature type="transmembrane region" description="Helical" evidence="8">
    <location>
        <begin position="58"/>
        <end position="77"/>
    </location>
</feature>
<dbReference type="PANTHER" id="PTHR30354:SF22">
    <property type="entry name" value="HIGH-AFFINITY GLUCONATE TRANSPORTER"/>
    <property type="match status" value="1"/>
</dbReference>
<evidence type="ECO:0000256" key="2">
    <source>
        <dbReference type="ARBA" id="ARBA00022448"/>
    </source>
</evidence>
<feature type="transmembrane region" description="Helical" evidence="8">
    <location>
        <begin position="297"/>
        <end position="319"/>
    </location>
</feature>
<keyword evidence="10" id="KW-1185">Reference proteome</keyword>
<comment type="caution">
    <text evidence="9">The sequence shown here is derived from an EMBL/GenBank/DDBJ whole genome shotgun (WGS) entry which is preliminary data.</text>
</comment>
<gene>
    <name evidence="9" type="ORF">MKP09_12185</name>
</gene>
<evidence type="ECO:0000313" key="10">
    <source>
        <dbReference type="Proteomes" id="UP001202248"/>
    </source>
</evidence>
<evidence type="ECO:0000256" key="3">
    <source>
        <dbReference type="ARBA" id="ARBA00022475"/>
    </source>
</evidence>
<dbReference type="Proteomes" id="UP001202248">
    <property type="component" value="Unassembled WGS sequence"/>
</dbReference>
<organism evidence="9 10">
    <name type="scientific">Niabella ginsengisoli</name>
    <dbReference type="NCBI Taxonomy" id="522298"/>
    <lineage>
        <taxon>Bacteria</taxon>
        <taxon>Pseudomonadati</taxon>
        <taxon>Bacteroidota</taxon>
        <taxon>Chitinophagia</taxon>
        <taxon>Chitinophagales</taxon>
        <taxon>Chitinophagaceae</taxon>
        <taxon>Niabella</taxon>
    </lineage>
</organism>
<evidence type="ECO:0000256" key="5">
    <source>
        <dbReference type="ARBA" id="ARBA00022989"/>
    </source>
</evidence>
<dbReference type="Pfam" id="PF02447">
    <property type="entry name" value="GntP_permease"/>
    <property type="match status" value="1"/>
</dbReference>
<comment type="similarity">
    <text evidence="7">Belongs to the GntP permease family.</text>
</comment>
<evidence type="ECO:0000313" key="9">
    <source>
        <dbReference type="EMBL" id="MCH5598613.1"/>
    </source>
</evidence>
<feature type="transmembrane region" description="Helical" evidence="8">
    <location>
        <begin position="29"/>
        <end position="51"/>
    </location>
</feature>
<keyword evidence="2" id="KW-0813">Transport</keyword>
<dbReference type="PIRSF" id="PIRSF002746">
    <property type="entry name" value="Gluconate_transporter"/>
    <property type="match status" value="1"/>
</dbReference>
<dbReference type="PANTHER" id="PTHR30354">
    <property type="entry name" value="GNT FAMILY GLUCONATE TRANSPORTER"/>
    <property type="match status" value="1"/>
</dbReference>
<evidence type="ECO:0000256" key="6">
    <source>
        <dbReference type="ARBA" id="ARBA00023136"/>
    </source>
</evidence>
<evidence type="ECO:0000256" key="1">
    <source>
        <dbReference type="ARBA" id="ARBA00004651"/>
    </source>
</evidence>
<dbReference type="RefSeq" id="WP_240830277.1">
    <property type="nucleotide sequence ID" value="NZ_JAKWBL010000002.1"/>
</dbReference>
<reference evidence="9 10" key="1">
    <citation type="submission" date="2022-02" db="EMBL/GenBank/DDBJ databases">
        <authorList>
            <person name="Min J."/>
        </authorList>
    </citation>
    <scope>NUCLEOTIDE SEQUENCE [LARGE SCALE GENOMIC DNA]</scope>
    <source>
        <strain evidence="9 10">GR10-1</strain>
    </source>
</reference>
<keyword evidence="5 8" id="KW-1133">Transmembrane helix</keyword>
<evidence type="ECO:0000256" key="7">
    <source>
        <dbReference type="ARBA" id="ARBA00049663"/>
    </source>
</evidence>
<feature type="transmembrane region" description="Helical" evidence="8">
    <location>
        <begin position="266"/>
        <end position="285"/>
    </location>
</feature>
<name>A0ABS9SJR9_9BACT</name>
<comment type="subcellular location">
    <subcellularLocation>
        <location evidence="1">Cell membrane</location>
        <topology evidence="1">Multi-pass membrane protein</topology>
    </subcellularLocation>
</comment>
<dbReference type="EMBL" id="JAKWBL010000002">
    <property type="protein sequence ID" value="MCH5598613.1"/>
    <property type="molecule type" value="Genomic_DNA"/>
</dbReference>
<accession>A0ABS9SJR9</accession>
<feature type="transmembrane region" description="Helical" evidence="8">
    <location>
        <begin position="339"/>
        <end position="368"/>
    </location>
</feature>
<dbReference type="NCBIfam" id="TIGR00791">
    <property type="entry name" value="gntP"/>
    <property type="match status" value="1"/>
</dbReference>